<dbReference type="InterPro" id="IPR057326">
    <property type="entry name" value="KR_dom"/>
</dbReference>
<dbReference type="InterPro" id="IPR036291">
    <property type="entry name" value="NAD(P)-bd_dom_sf"/>
</dbReference>
<dbReference type="PRINTS" id="PR00080">
    <property type="entry name" value="SDRFAMILY"/>
</dbReference>
<comment type="caution">
    <text evidence="5">The sequence shown here is derived from an EMBL/GenBank/DDBJ whole genome shotgun (WGS) entry which is preliminary data.</text>
</comment>
<dbReference type="NCBIfam" id="NF006114">
    <property type="entry name" value="PRK08263.1"/>
    <property type="match status" value="1"/>
</dbReference>
<gene>
    <name evidence="5" type="ORF">C8N24_4379</name>
</gene>
<evidence type="ECO:0000259" key="4">
    <source>
        <dbReference type="SMART" id="SM00822"/>
    </source>
</evidence>
<evidence type="ECO:0000313" key="5">
    <source>
        <dbReference type="EMBL" id="RKQ86368.1"/>
    </source>
</evidence>
<protein>
    <submittedName>
        <fullName evidence="5">NADP-dependent 3-hydroxy acid dehydrogenase YdfG</fullName>
    </submittedName>
</protein>
<organism evidence="5 6">
    <name type="scientific">Solirubrobacter pauli</name>
    <dbReference type="NCBI Taxonomy" id="166793"/>
    <lineage>
        <taxon>Bacteria</taxon>
        <taxon>Bacillati</taxon>
        <taxon>Actinomycetota</taxon>
        <taxon>Thermoleophilia</taxon>
        <taxon>Solirubrobacterales</taxon>
        <taxon>Solirubrobacteraceae</taxon>
        <taxon>Solirubrobacter</taxon>
    </lineage>
</organism>
<dbReference type="GO" id="GO:0016491">
    <property type="term" value="F:oxidoreductase activity"/>
    <property type="evidence" value="ECO:0007669"/>
    <property type="project" value="UniProtKB-KW"/>
</dbReference>
<dbReference type="PRINTS" id="PR00081">
    <property type="entry name" value="GDHRDH"/>
</dbReference>
<evidence type="ECO:0000256" key="1">
    <source>
        <dbReference type="ARBA" id="ARBA00006484"/>
    </source>
</evidence>
<dbReference type="Proteomes" id="UP000278962">
    <property type="component" value="Unassembled WGS sequence"/>
</dbReference>
<dbReference type="SUPFAM" id="SSF51735">
    <property type="entry name" value="NAD(P)-binding Rossmann-fold domains"/>
    <property type="match status" value="1"/>
</dbReference>
<dbReference type="AlphaFoldDB" id="A0A660KYX6"/>
<keyword evidence="2" id="KW-0560">Oxidoreductase</keyword>
<feature type="domain" description="Ketoreductase" evidence="4">
    <location>
        <begin position="3"/>
        <end position="179"/>
    </location>
</feature>
<dbReference type="Pfam" id="PF00106">
    <property type="entry name" value="adh_short"/>
    <property type="match status" value="1"/>
</dbReference>
<dbReference type="SMART" id="SM00822">
    <property type="entry name" value="PKS_KR"/>
    <property type="match status" value="1"/>
</dbReference>
<reference evidence="5 6" key="1">
    <citation type="submission" date="2018-10" db="EMBL/GenBank/DDBJ databases">
        <title>Genomic Encyclopedia of Archaeal and Bacterial Type Strains, Phase II (KMG-II): from individual species to whole genera.</title>
        <authorList>
            <person name="Goeker M."/>
        </authorList>
    </citation>
    <scope>NUCLEOTIDE SEQUENCE [LARGE SCALE GENOMIC DNA]</scope>
    <source>
        <strain evidence="5 6">DSM 14954</strain>
    </source>
</reference>
<evidence type="ECO:0000256" key="3">
    <source>
        <dbReference type="RuleBase" id="RU000363"/>
    </source>
</evidence>
<proteinExistence type="inferred from homology"/>
<keyword evidence="6" id="KW-1185">Reference proteome</keyword>
<dbReference type="PANTHER" id="PTHR43976">
    <property type="entry name" value="SHORT CHAIN DEHYDROGENASE"/>
    <property type="match status" value="1"/>
</dbReference>
<evidence type="ECO:0000256" key="2">
    <source>
        <dbReference type="ARBA" id="ARBA00023002"/>
    </source>
</evidence>
<dbReference type="CDD" id="cd05374">
    <property type="entry name" value="17beta-HSD-like_SDR_c"/>
    <property type="match status" value="1"/>
</dbReference>
<dbReference type="InterPro" id="IPR051911">
    <property type="entry name" value="SDR_oxidoreductase"/>
</dbReference>
<dbReference type="OrthoDB" id="9792003at2"/>
<dbReference type="EMBL" id="RBIL01000002">
    <property type="protein sequence ID" value="RKQ86368.1"/>
    <property type="molecule type" value="Genomic_DNA"/>
</dbReference>
<dbReference type="RefSeq" id="WP_121254037.1">
    <property type="nucleotide sequence ID" value="NZ_RBIL01000002.1"/>
</dbReference>
<name>A0A660KYX6_9ACTN</name>
<sequence>MSKVWFITGTSKGFGRIWAEAALERGDRVVATARNAATLADLVDRYGDNVLALQLDVTDKAAVGASVKRAHEHFGRLDVVVNNAGYGLFGMVEEVSEEQARAQLETNLFGALWVTQAALPILREQGAGHIIQVSSIGGVNAFPMVGLYHASKWGLEGFSQSLAQEVAGFGIKVTLVEPTGFSTDWSGPSSAQAEQNPAYAEYREQVQAARKQRLGTPGDPNATGPAILKVVDAEEPPLRVFFGVGLLDQIKAEYGKRIETWEQWDDVAVAAHGLKETAE</sequence>
<dbReference type="PANTHER" id="PTHR43976:SF16">
    <property type="entry name" value="SHORT-CHAIN DEHYDROGENASE_REDUCTASE FAMILY PROTEIN"/>
    <property type="match status" value="1"/>
</dbReference>
<accession>A0A660KYX6</accession>
<evidence type="ECO:0000313" key="6">
    <source>
        <dbReference type="Proteomes" id="UP000278962"/>
    </source>
</evidence>
<comment type="similarity">
    <text evidence="1 3">Belongs to the short-chain dehydrogenases/reductases (SDR) family.</text>
</comment>
<dbReference type="Gene3D" id="3.40.50.720">
    <property type="entry name" value="NAD(P)-binding Rossmann-like Domain"/>
    <property type="match status" value="1"/>
</dbReference>
<dbReference type="InterPro" id="IPR002347">
    <property type="entry name" value="SDR_fam"/>
</dbReference>